<keyword evidence="1 2" id="KW-0732">Signal</keyword>
<dbReference type="CDD" id="cd13665">
    <property type="entry name" value="PBP2_TRAP_Dctp3_4"/>
    <property type="match status" value="1"/>
</dbReference>
<dbReference type="Proteomes" id="UP000250744">
    <property type="component" value="Unassembled WGS sequence"/>
</dbReference>
<gene>
    <name evidence="3" type="ORF">DN062_11390</name>
</gene>
<reference evidence="3 4" key="1">
    <citation type="submission" date="2018-06" db="EMBL/GenBank/DDBJ databases">
        <title>Nitrincola tibetense sp. nov., isolated from Lake XuguoCo on Tibetan Plateau.</title>
        <authorList>
            <person name="Xing P."/>
        </authorList>
    </citation>
    <scope>NUCLEOTIDE SEQUENCE [LARGE SCALE GENOMIC DNA]</scope>
    <source>
        <strain evidence="4">xg18</strain>
    </source>
</reference>
<dbReference type="RefSeq" id="WP_112159594.1">
    <property type="nucleotide sequence ID" value="NZ_QKRX01000008.1"/>
</dbReference>
<evidence type="ECO:0000256" key="1">
    <source>
        <dbReference type="ARBA" id="ARBA00022729"/>
    </source>
</evidence>
<protein>
    <submittedName>
        <fullName evidence="3">ABC transporter substrate-binding protein</fullName>
    </submittedName>
</protein>
<organism evidence="3 4">
    <name type="scientific">Nitrincola tibetensis</name>
    <dbReference type="NCBI Taxonomy" id="2219697"/>
    <lineage>
        <taxon>Bacteria</taxon>
        <taxon>Pseudomonadati</taxon>
        <taxon>Pseudomonadota</taxon>
        <taxon>Gammaproteobacteria</taxon>
        <taxon>Oceanospirillales</taxon>
        <taxon>Oceanospirillaceae</taxon>
        <taxon>Nitrincola</taxon>
    </lineage>
</organism>
<accession>A0A364NLI8</accession>
<dbReference type="Gene3D" id="3.40.190.170">
    <property type="entry name" value="Bacterial extracellular solute-binding protein, family 7"/>
    <property type="match status" value="1"/>
</dbReference>
<feature type="signal peptide" evidence="2">
    <location>
        <begin position="1"/>
        <end position="26"/>
    </location>
</feature>
<dbReference type="GO" id="GO:0055085">
    <property type="term" value="P:transmembrane transport"/>
    <property type="evidence" value="ECO:0007669"/>
    <property type="project" value="InterPro"/>
</dbReference>
<dbReference type="AlphaFoldDB" id="A0A364NLI8"/>
<dbReference type="SUPFAM" id="SSF53850">
    <property type="entry name" value="Periplasmic binding protein-like II"/>
    <property type="match status" value="1"/>
</dbReference>
<evidence type="ECO:0000256" key="2">
    <source>
        <dbReference type="SAM" id="SignalP"/>
    </source>
</evidence>
<evidence type="ECO:0000313" key="3">
    <source>
        <dbReference type="EMBL" id="RAU17745.1"/>
    </source>
</evidence>
<name>A0A364NLI8_9GAMM</name>
<dbReference type="InterPro" id="IPR018389">
    <property type="entry name" value="DctP_fam"/>
</dbReference>
<evidence type="ECO:0000313" key="4">
    <source>
        <dbReference type="Proteomes" id="UP000250744"/>
    </source>
</evidence>
<dbReference type="InterPro" id="IPR038404">
    <property type="entry name" value="TRAP_DctP_sf"/>
</dbReference>
<dbReference type="PANTHER" id="PTHR33376">
    <property type="match status" value="1"/>
</dbReference>
<dbReference type="EMBL" id="QKRX01000008">
    <property type="protein sequence ID" value="RAU17745.1"/>
    <property type="molecule type" value="Genomic_DNA"/>
</dbReference>
<dbReference type="OrthoDB" id="9177965at2"/>
<keyword evidence="4" id="KW-1185">Reference proteome</keyword>
<dbReference type="Pfam" id="PF03480">
    <property type="entry name" value="DctP"/>
    <property type="match status" value="1"/>
</dbReference>
<dbReference type="PANTHER" id="PTHR33376:SF15">
    <property type="entry name" value="BLL6794 PROTEIN"/>
    <property type="match status" value="1"/>
</dbReference>
<proteinExistence type="predicted"/>
<comment type="caution">
    <text evidence="3">The sequence shown here is derived from an EMBL/GenBank/DDBJ whole genome shotgun (WGS) entry which is preliminary data.</text>
</comment>
<sequence>MNKPKNKLIKLGVVLSGILFATTSIASDTVTLRYNQWFPSQHWSQAEGLYKYFEEIEQVTEGRVKVQASAKPLAPPARNYQSVVSGVADIAWGPHGYNPGAFPLTEMVEFPFMNEDAGISSAAYQRLFEQYLSDAGMHSDVHTLAVHVTSGGNLHMRRDQVKTPGDLRGKKIRVQTNVVGDALRTLGAVPISGSLSELREFLSRGIIDGTTLSDELLTGFKVDNYVSHITQIPGGIFTNSTFIIMNKDKWNAISERDREAITAISGEALAVRMGGLWHENDLKAREQLKANLGDNYIVSGDDLNTAIDAAFQPIREAWLEKASAAGLDGSALIQFYEEQIEALSN</sequence>
<feature type="chain" id="PRO_5016858115" evidence="2">
    <location>
        <begin position="27"/>
        <end position="345"/>
    </location>
</feature>